<evidence type="ECO:0000313" key="1">
    <source>
        <dbReference type="EMBL" id="EFK95582.1"/>
    </source>
</evidence>
<feature type="non-terminal residue" evidence="1">
    <location>
        <position position="60"/>
    </location>
</feature>
<comment type="caution">
    <text evidence="1">The sequence shown here is derived from an EMBL/GenBank/DDBJ whole genome shotgun (WGS) entry which is preliminary data.</text>
</comment>
<proteinExistence type="predicted"/>
<dbReference type="AlphaFoldDB" id="D9PLH9"/>
<reference evidence="1" key="1">
    <citation type="submission" date="2010-07" db="EMBL/GenBank/DDBJ databases">
        <authorList>
            <consortium name="CONSOLIDER consortium CSD2007-00005"/>
            <person name="Guazzaroni M.-E."/>
            <person name="Richter M."/>
            <person name="Garcia-Salamanca A."/>
            <person name="Yarza P."/>
            <person name="Ferrer M."/>
        </authorList>
    </citation>
    <scope>NUCLEOTIDE SEQUENCE</scope>
</reference>
<gene>
    <name evidence="1" type="ORF">LDC_2402</name>
</gene>
<sequence>MNDAISQFRAALSVRGILAPVEIRADGMLHRCDAEGKGGKNDAAYLLHLDGIPAGGFENH</sequence>
<reference evidence="1" key="2">
    <citation type="journal article" date="2011" name="Microb. Ecol.">
        <title>Taxonomic and Functional Metagenomic Profiling of the Microbial Community in the Anoxic Sediment of a Sub-saline Shallow Lake (Laguna de Carrizo, Central Spain).</title>
        <authorList>
            <person name="Ferrer M."/>
            <person name="Guazzaroni M.E."/>
            <person name="Richter M."/>
            <person name="Garcia-Salamanca A."/>
            <person name="Yarza P."/>
            <person name="Suarez-Suarez A."/>
            <person name="Solano J."/>
            <person name="Alcaide M."/>
            <person name="van Dillewijn P."/>
            <person name="Molina-Henares M.A."/>
            <person name="Lopez-Cortes N."/>
            <person name="Al-Ramahi Y."/>
            <person name="Guerrero C."/>
            <person name="Acosta A."/>
            <person name="de Eugenio L.I."/>
            <person name="Martinez V."/>
            <person name="Marques S."/>
            <person name="Rojo F."/>
            <person name="Santero E."/>
            <person name="Genilloud O."/>
            <person name="Perez-Perez J."/>
            <person name="Rossello-Mora R."/>
            <person name="Ramos J.L."/>
        </authorList>
    </citation>
    <scope>NUCLEOTIDE SEQUENCE</scope>
</reference>
<dbReference type="EMBL" id="ADZX01000731">
    <property type="protein sequence ID" value="EFK95582.1"/>
    <property type="molecule type" value="Genomic_DNA"/>
</dbReference>
<organism evidence="1">
    <name type="scientific">sediment metagenome</name>
    <dbReference type="NCBI Taxonomy" id="749907"/>
    <lineage>
        <taxon>unclassified sequences</taxon>
        <taxon>metagenomes</taxon>
        <taxon>ecological metagenomes</taxon>
    </lineage>
</organism>
<protein>
    <submittedName>
        <fullName evidence="1">Uncharacterized protein</fullName>
    </submittedName>
</protein>
<accession>D9PLH9</accession>
<name>D9PLH9_9ZZZZ</name>